<dbReference type="Pfam" id="PF01535">
    <property type="entry name" value="PPR"/>
    <property type="match status" value="1"/>
</dbReference>
<evidence type="ECO:0000256" key="4">
    <source>
        <dbReference type="SAM" id="MobiDB-lite"/>
    </source>
</evidence>
<keyword evidence="6" id="KW-1185">Reference proteome</keyword>
<evidence type="ECO:0000256" key="1">
    <source>
        <dbReference type="ARBA" id="ARBA00007626"/>
    </source>
</evidence>
<comment type="caution">
    <text evidence="5">The sequence shown here is derived from an EMBL/GenBank/DDBJ whole genome shotgun (WGS) entry which is preliminary data.</text>
</comment>
<dbReference type="PROSITE" id="PS51375">
    <property type="entry name" value="PPR"/>
    <property type="match status" value="2"/>
</dbReference>
<evidence type="ECO:0008006" key="7">
    <source>
        <dbReference type="Google" id="ProtNLM"/>
    </source>
</evidence>
<proteinExistence type="inferred from homology"/>
<dbReference type="Proteomes" id="UP000436088">
    <property type="component" value="Unassembled WGS sequence"/>
</dbReference>
<dbReference type="EMBL" id="VEPZ02000081">
    <property type="protein sequence ID" value="KAE8733978.1"/>
    <property type="molecule type" value="Genomic_DNA"/>
</dbReference>
<keyword evidence="2" id="KW-0677">Repeat</keyword>
<dbReference type="GO" id="GO:0007005">
    <property type="term" value="P:mitochondrion organization"/>
    <property type="evidence" value="ECO:0007669"/>
    <property type="project" value="TreeGrafter"/>
</dbReference>
<dbReference type="NCBIfam" id="TIGR00756">
    <property type="entry name" value="PPR"/>
    <property type="match status" value="2"/>
</dbReference>
<dbReference type="GO" id="GO:0003729">
    <property type="term" value="F:mRNA binding"/>
    <property type="evidence" value="ECO:0007669"/>
    <property type="project" value="TreeGrafter"/>
</dbReference>
<accession>A0A6A3D2D2</accession>
<evidence type="ECO:0000256" key="2">
    <source>
        <dbReference type="ARBA" id="ARBA00022737"/>
    </source>
</evidence>
<dbReference type="InterPro" id="IPR002885">
    <property type="entry name" value="PPR_rpt"/>
</dbReference>
<feature type="repeat" description="PPR" evidence="3">
    <location>
        <begin position="28"/>
        <end position="62"/>
    </location>
</feature>
<dbReference type="InterPro" id="IPR051114">
    <property type="entry name" value="Mito_RNA_Proc_CCM1"/>
</dbReference>
<organism evidence="5 6">
    <name type="scientific">Hibiscus syriacus</name>
    <name type="common">Rose of Sharon</name>
    <dbReference type="NCBI Taxonomy" id="106335"/>
    <lineage>
        <taxon>Eukaryota</taxon>
        <taxon>Viridiplantae</taxon>
        <taxon>Streptophyta</taxon>
        <taxon>Embryophyta</taxon>
        <taxon>Tracheophyta</taxon>
        <taxon>Spermatophyta</taxon>
        <taxon>Magnoliopsida</taxon>
        <taxon>eudicotyledons</taxon>
        <taxon>Gunneridae</taxon>
        <taxon>Pentapetalae</taxon>
        <taxon>rosids</taxon>
        <taxon>malvids</taxon>
        <taxon>Malvales</taxon>
        <taxon>Malvaceae</taxon>
        <taxon>Malvoideae</taxon>
        <taxon>Hibiscus</taxon>
    </lineage>
</organism>
<protein>
    <recommendedName>
        <fullName evidence="7">Pentatricopeptide repeat-containing protein</fullName>
    </recommendedName>
</protein>
<gene>
    <name evidence="5" type="ORF">F3Y22_tig00000913pilonHSYRG00031</name>
</gene>
<dbReference type="Pfam" id="PF13041">
    <property type="entry name" value="PPR_2"/>
    <property type="match status" value="1"/>
</dbReference>
<dbReference type="AlphaFoldDB" id="A0A6A3D2D2"/>
<evidence type="ECO:0000256" key="3">
    <source>
        <dbReference type="PROSITE-ProRule" id="PRU00708"/>
    </source>
</evidence>
<feature type="repeat" description="PPR" evidence="3">
    <location>
        <begin position="1"/>
        <end position="27"/>
    </location>
</feature>
<feature type="compositionally biased region" description="Basic and acidic residues" evidence="4">
    <location>
        <begin position="142"/>
        <end position="161"/>
    </location>
</feature>
<dbReference type="InterPro" id="IPR011990">
    <property type="entry name" value="TPR-like_helical_dom_sf"/>
</dbReference>
<dbReference type="GO" id="GO:0005739">
    <property type="term" value="C:mitochondrion"/>
    <property type="evidence" value="ECO:0007669"/>
    <property type="project" value="TreeGrafter"/>
</dbReference>
<reference evidence="5" key="1">
    <citation type="submission" date="2019-09" db="EMBL/GenBank/DDBJ databases">
        <title>Draft genome information of white flower Hibiscus syriacus.</title>
        <authorList>
            <person name="Kim Y.-M."/>
        </authorList>
    </citation>
    <scope>NUCLEOTIDE SEQUENCE [LARGE SCALE GENOMIC DNA]</scope>
    <source>
        <strain evidence="5">YM2019G1</strain>
    </source>
</reference>
<name>A0A6A3D2D2_HIBSY</name>
<dbReference type="Gene3D" id="1.25.40.10">
    <property type="entry name" value="Tetratricopeptide repeat domain"/>
    <property type="match status" value="1"/>
</dbReference>
<feature type="region of interest" description="Disordered" evidence="4">
    <location>
        <begin position="133"/>
        <end position="162"/>
    </location>
</feature>
<comment type="similarity">
    <text evidence="1">Belongs to the PPR family. P subfamily.</text>
</comment>
<dbReference type="GO" id="GO:0006396">
    <property type="term" value="P:RNA processing"/>
    <property type="evidence" value="ECO:0007669"/>
    <property type="project" value="TreeGrafter"/>
</dbReference>
<evidence type="ECO:0000313" key="5">
    <source>
        <dbReference type="EMBL" id="KAE8733978.1"/>
    </source>
</evidence>
<dbReference type="PANTHER" id="PTHR47934">
    <property type="entry name" value="PENTATRICOPEPTIDE REPEAT-CONTAINING PROTEIN PET309, MITOCHONDRIAL"/>
    <property type="match status" value="1"/>
</dbReference>
<sequence length="209" mass="24175">MQCLFRSKEYKKGCDLYNEMLEKGVEPDIVAIMAMVAGHVGQNCISEAWKVFNSMEGRGIRPTWKAYSVFIKELGKVAKTDEIFRVLCKMQEEKVVIRDDEIFRWIISSMERNGETDIVEKLKQMQRISKIHSQTDELSDTGFKRQDLLPDSGDKHLEPKSTDCNQVQSLSKAFNEQDLEEVYRIMSSSKDWFIVEEGKQAGYQHTSET</sequence>
<evidence type="ECO:0000313" key="6">
    <source>
        <dbReference type="Proteomes" id="UP000436088"/>
    </source>
</evidence>
<dbReference type="PANTHER" id="PTHR47934:SF5">
    <property type="entry name" value="PENTACOTRIPEPTIDE-REPEAT REGION OF PRORP DOMAIN-CONTAINING PROTEIN"/>
    <property type="match status" value="1"/>
</dbReference>